<dbReference type="Gene3D" id="3.30.2040.10">
    <property type="entry name" value="PSTPO5379-like domain"/>
    <property type="match status" value="1"/>
</dbReference>
<feature type="compositionally biased region" description="Basic and acidic residues" evidence="4">
    <location>
        <begin position="8"/>
        <end position="20"/>
    </location>
</feature>
<sequence>MRAWRQPGRGEHRSHPEKPFARCRRHCPRIQSRLIMNSLQLAREAASAARARYRQGFVAPTAGEAPGLTQCNMITLPREWAYDFLLFAQRNPQACPVLDVTEPGSHTTLLAEQADLRTDLPLYRVWRDGQLAEELSDVSHIWAQHTDLVSFLIGCSFTFETDLMNAGIDVRHISEGCNVPMYRSNRVCRPAGRLQGNMVVSMRPIAADRVAEAARITGRYPGVHGAPVHVGEPELLGIKDLAHPDFGDAVSIKPGEIPVFWACGVTPQAVVMASRVPFAISHAPGHMFITDIPDSYYHV</sequence>
<evidence type="ECO:0000313" key="5">
    <source>
        <dbReference type="EMBL" id="RMU15278.1"/>
    </source>
</evidence>
<dbReference type="EC" id="4.2.1.-" evidence="3"/>
<dbReference type="HAMAP" id="MF_01830">
    <property type="entry name" value="Hydro_lyase"/>
    <property type="match status" value="1"/>
</dbReference>
<evidence type="ECO:0000256" key="2">
    <source>
        <dbReference type="ARBA" id="ARBA00023239"/>
    </source>
</evidence>
<feature type="region of interest" description="Disordered" evidence="4">
    <location>
        <begin position="1"/>
        <end position="20"/>
    </location>
</feature>
<proteinExistence type="inferred from homology"/>
<gene>
    <name evidence="5" type="ORF">ALP33_04812</name>
</gene>
<dbReference type="Proteomes" id="UP000271817">
    <property type="component" value="Unassembled WGS sequence"/>
</dbReference>
<protein>
    <recommendedName>
        <fullName evidence="3">Putative hydro-lyase ALP33_04812</fullName>
        <ecNumber evidence="3">4.2.1.-</ecNumber>
    </recommendedName>
</protein>
<dbReference type="Gene3D" id="3.40.1640.10">
    <property type="entry name" value="PSTPO5379-like"/>
    <property type="match status" value="1"/>
</dbReference>
<dbReference type="InterPro" id="IPR038021">
    <property type="entry name" value="Putative_hydro-lyase"/>
</dbReference>
<organism evidence="5 6">
    <name type="scientific">Pseudomonas amygdali pv. lachrymans</name>
    <name type="common">Pseudomonas syringae pv. lachrymans</name>
    <dbReference type="NCBI Taxonomy" id="53707"/>
    <lineage>
        <taxon>Bacteria</taxon>
        <taxon>Pseudomonadati</taxon>
        <taxon>Pseudomonadota</taxon>
        <taxon>Gammaproteobacteria</taxon>
        <taxon>Pseudomonadales</taxon>
        <taxon>Pseudomonadaceae</taxon>
        <taxon>Pseudomonas</taxon>
        <taxon>Pseudomonas amygdali</taxon>
    </lineage>
</organism>
<evidence type="ECO:0000256" key="1">
    <source>
        <dbReference type="ARBA" id="ARBA00007896"/>
    </source>
</evidence>
<dbReference type="PANTHER" id="PTHR32022:SF10">
    <property type="entry name" value="D-GLUTAMATE CYCLASE, MITOCHONDRIAL"/>
    <property type="match status" value="1"/>
</dbReference>
<dbReference type="InterPro" id="IPR009906">
    <property type="entry name" value="D-Glu_cyclase"/>
</dbReference>
<dbReference type="EMBL" id="RBTW01000308">
    <property type="protein sequence ID" value="RMU15278.1"/>
    <property type="molecule type" value="Genomic_DNA"/>
</dbReference>
<evidence type="ECO:0000313" key="6">
    <source>
        <dbReference type="Proteomes" id="UP000271817"/>
    </source>
</evidence>
<dbReference type="Pfam" id="PF07286">
    <property type="entry name" value="D-Glu_cyclase"/>
    <property type="match status" value="1"/>
</dbReference>
<accession>A0AB37R008</accession>
<name>A0AB37R008_PSEAV</name>
<evidence type="ECO:0000256" key="3">
    <source>
        <dbReference type="HAMAP-Rule" id="MF_01830"/>
    </source>
</evidence>
<comment type="caution">
    <text evidence="5">The sequence shown here is derived from an EMBL/GenBank/DDBJ whole genome shotgun (WGS) entry which is preliminary data.</text>
</comment>
<reference evidence="5 6" key="1">
    <citation type="submission" date="2018-08" db="EMBL/GenBank/DDBJ databases">
        <title>Recombination of ecologically and evolutionarily significant loci maintains genetic cohesion in the Pseudomonas syringae species complex.</title>
        <authorList>
            <person name="Dillon M."/>
            <person name="Thakur S."/>
            <person name="Almeida R.N.D."/>
            <person name="Weir B.S."/>
            <person name="Guttman D.S."/>
        </authorList>
    </citation>
    <scope>NUCLEOTIDE SEQUENCE [LARGE SCALE GENOMIC DNA]</scope>
    <source>
        <strain evidence="5 6">ICMP 3402</strain>
    </source>
</reference>
<dbReference type="FunFam" id="3.30.2040.10:FF:000001">
    <property type="entry name" value="D-glutamate cyclase, mitochondrial"/>
    <property type="match status" value="1"/>
</dbReference>
<dbReference type="GO" id="GO:0016829">
    <property type="term" value="F:lyase activity"/>
    <property type="evidence" value="ECO:0007669"/>
    <property type="project" value="UniProtKB-KW"/>
</dbReference>
<dbReference type="PANTHER" id="PTHR32022">
    <property type="entry name" value="D-GLUTAMATE CYCLASE, MITOCHONDRIAL"/>
    <property type="match status" value="1"/>
</dbReference>
<dbReference type="AlphaFoldDB" id="A0AB37R008"/>
<keyword evidence="2 3" id="KW-0456">Lyase</keyword>
<dbReference type="InterPro" id="IPR016938">
    <property type="entry name" value="UPF0317"/>
</dbReference>
<dbReference type="NCBIfam" id="NF003969">
    <property type="entry name" value="PRK05463.1"/>
    <property type="match status" value="1"/>
</dbReference>
<comment type="similarity">
    <text evidence="1 3">Belongs to the D-glutamate cyclase family.</text>
</comment>
<dbReference type="SUPFAM" id="SSF160920">
    <property type="entry name" value="PSTPO5379-like"/>
    <property type="match status" value="1"/>
</dbReference>
<dbReference type="PIRSF" id="PIRSF029755">
    <property type="entry name" value="UCP029755"/>
    <property type="match status" value="1"/>
</dbReference>
<evidence type="ECO:0000256" key="4">
    <source>
        <dbReference type="SAM" id="MobiDB-lite"/>
    </source>
</evidence>